<feature type="domain" description="4Fe-4S ferredoxin-type" evidence="7">
    <location>
        <begin position="174"/>
        <end position="203"/>
    </location>
</feature>
<feature type="domain" description="4Fe-4S ferredoxin-type" evidence="7">
    <location>
        <begin position="146"/>
        <end position="171"/>
    </location>
</feature>
<dbReference type="GO" id="GO:0046872">
    <property type="term" value="F:metal ion binding"/>
    <property type="evidence" value="ECO:0007669"/>
    <property type="project" value="UniProtKB-KW"/>
</dbReference>
<evidence type="ECO:0000256" key="1">
    <source>
        <dbReference type="ARBA" id="ARBA00003532"/>
    </source>
</evidence>
<dbReference type="InterPro" id="IPR011576">
    <property type="entry name" value="Pyridox_Oxase_N"/>
</dbReference>
<dbReference type="EMBL" id="DWWV01000187">
    <property type="protein sequence ID" value="HJC11814.1"/>
    <property type="molecule type" value="Genomic_DNA"/>
</dbReference>
<dbReference type="InterPro" id="IPR017900">
    <property type="entry name" value="4Fe4S_Fe_S_CS"/>
</dbReference>
<evidence type="ECO:0000256" key="5">
    <source>
        <dbReference type="ARBA" id="ARBA00023004"/>
    </source>
</evidence>
<dbReference type="Pfam" id="PF13237">
    <property type="entry name" value="Fer4_10"/>
    <property type="match status" value="1"/>
</dbReference>
<dbReference type="PANTHER" id="PTHR24960:SF85">
    <property type="entry name" value="POLYFERREDOXIN PROTEIN VHUB"/>
    <property type="match status" value="1"/>
</dbReference>
<accession>A0A9D2N8X6</accession>
<dbReference type="SUPFAM" id="SSF54862">
    <property type="entry name" value="4Fe-4S ferredoxins"/>
    <property type="match status" value="1"/>
</dbReference>
<evidence type="ECO:0000256" key="2">
    <source>
        <dbReference type="ARBA" id="ARBA00013529"/>
    </source>
</evidence>
<keyword evidence="4" id="KW-0479">Metal-binding</keyword>
<comment type="function">
    <text evidence="1">Ferredoxins are iron-sulfur proteins that transfer electrons in a wide variety of metabolic reactions.</text>
</comment>
<evidence type="ECO:0000313" key="8">
    <source>
        <dbReference type="EMBL" id="HJC11814.1"/>
    </source>
</evidence>
<dbReference type="SUPFAM" id="SSF50475">
    <property type="entry name" value="FMN-binding split barrel"/>
    <property type="match status" value="1"/>
</dbReference>
<dbReference type="Pfam" id="PF01243">
    <property type="entry name" value="PNPOx_N"/>
    <property type="match status" value="1"/>
</dbReference>
<keyword evidence="5" id="KW-0408">Iron</keyword>
<evidence type="ECO:0000313" key="9">
    <source>
        <dbReference type="Proteomes" id="UP000823893"/>
    </source>
</evidence>
<dbReference type="PANTHER" id="PTHR24960">
    <property type="entry name" value="PHOTOSYSTEM I IRON-SULFUR CENTER-RELATED"/>
    <property type="match status" value="1"/>
</dbReference>
<keyword evidence="3" id="KW-0004">4Fe-4S</keyword>
<dbReference type="PROSITE" id="PS00198">
    <property type="entry name" value="4FE4S_FER_1"/>
    <property type="match status" value="2"/>
</dbReference>
<keyword evidence="6" id="KW-0411">Iron-sulfur</keyword>
<evidence type="ECO:0000256" key="3">
    <source>
        <dbReference type="ARBA" id="ARBA00022485"/>
    </source>
</evidence>
<reference evidence="8" key="2">
    <citation type="submission" date="2021-04" db="EMBL/GenBank/DDBJ databases">
        <authorList>
            <person name="Gilroy R."/>
        </authorList>
    </citation>
    <scope>NUCLEOTIDE SEQUENCE</scope>
    <source>
        <strain evidence="8">ChiSxjej6B18-287</strain>
    </source>
</reference>
<proteinExistence type="predicted"/>
<dbReference type="Proteomes" id="UP000823893">
    <property type="component" value="Unassembled WGS sequence"/>
</dbReference>
<dbReference type="InterPro" id="IPR012349">
    <property type="entry name" value="Split_barrel_FMN-bd"/>
</dbReference>
<dbReference type="InterPro" id="IPR017896">
    <property type="entry name" value="4Fe4S_Fe-S-bd"/>
</dbReference>
<protein>
    <recommendedName>
        <fullName evidence="2">Ferredoxin</fullName>
    </recommendedName>
</protein>
<comment type="caution">
    <text evidence="8">The sequence shown here is derived from an EMBL/GenBank/DDBJ whole genome shotgun (WGS) entry which is preliminary data.</text>
</comment>
<dbReference type="PROSITE" id="PS51379">
    <property type="entry name" value="4FE4S_FER_2"/>
    <property type="match status" value="2"/>
</dbReference>
<gene>
    <name evidence="8" type="ORF">H9935_13630</name>
</gene>
<reference evidence="8" key="1">
    <citation type="journal article" date="2021" name="PeerJ">
        <title>Extensive microbial diversity within the chicken gut microbiome revealed by metagenomics and culture.</title>
        <authorList>
            <person name="Gilroy R."/>
            <person name="Ravi A."/>
            <person name="Getino M."/>
            <person name="Pursley I."/>
            <person name="Horton D.L."/>
            <person name="Alikhan N.F."/>
            <person name="Baker D."/>
            <person name="Gharbi K."/>
            <person name="Hall N."/>
            <person name="Watson M."/>
            <person name="Adriaenssens E.M."/>
            <person name="Foster-Nyarko E."/>
            <person name="Jarju S."/>
            <person name="Secka A."/>
            <person name="Antonio M."/>
            <person name="Oren A."/>
            <person name="Chaudhuri R.R."/>
            <person name="La Ragione R."/>
            <person name="Hildebrand F."/>
            <person name="Pallen M.J."/>
        </authorList>
    </citation>
    <scope>NUCLEOTIDE SEQUENCE</scope>
    <source>
        <strain evidence="8">ChiSxjej6B18-287</strain>
    </source>
</reference>
<dbReference type="AlphaFoldDB" id="A0A9D2N8X6"/>
<organism evidence="8 9">
    <name type="scientific">Candidatus Blautia merdigallinarum</name>
    <dbReference type="NCBI Taxonomy" id="2838495"/>
    <lineage>
        <taxon>Bacteria</taxon>
        <taxon>Bacillati</taxon>
        <taxon>Bacillota</taxon>
        <taxon>Clostridia</taxon>
        <taxon>Lachnospirales</taxon>
        <taxon>Lachnospiraceae</taxon>
        <taxon>Blautia</taxon>
    </lineage>
</organism>
<dbReference type="Gene3D" id="2.30.110.10">
    <property type="entry name" value="Electron Transport, Fmn-binding Protein, Chain A"/>
    <property type="match status" value="1"/>
</dbReference>
<evidence type="ECO:0000259" key="7">
    <source>
        <dbReference type="PROSITE" id="PS51379"/>
    </source>
</evidence>
<dbReference type="InterPro" id="IPR050157">
    <property type="entry name" value="PSI_iron-sulfur_center"/>
</dbReference>
<sequence>MTAEKCLEILREVKDAAFATVDENGSPQVRMIDVMLVENETLYFCTSRGKDFYRQLMDKGETAVVGMNREYQAVRLNGMVEKLEDPKYWIDRIFEANPSMNDVYPGDSRYILDPFCIRKGEIEFFDLGTTPIQRESFSLGGQKTKKKGFYITEACIGCGKCKRKCPQKCIEEGKPYRIRQENCLHCGLCYENCPVQAIASRANQK</sequence>
<evidence type="ECO:0000256" key="6">
    <source>
        <dbReference type="ARBA" id="ARBA00023014"/>
    </source>
</evidence>
<dbReference type="Gene3D" id="3.30.70.20">
    <property type="match status" value="1"/>
</dbReference>
<dbReference type="GO" id="GO:0051539">
    <property type="term" value="F:4 iron, 4 sulfur cluster binding"/>
    <property type="evidence" value="ECO:0007669"/>
    <property type="project" value="UniProtKB-KW"/>
</dbReference>
<evidence type="ECO:0000256" key="4">
    <source>
        <dbReference type="ARBA" id="ARBA00022723"/>
    </source>
</evidence>
<name>A0A9D2N8X6_9FIRM</name>